<evidence type="ECO:0000256" key="7">
    <source>
        <dbReference type="ARBA" id="ARBA00023242"/>
    </source>
</evidence>
<evidence type="ECO:0000256" key="5">
    <source>
        <dbReference type="ARBA" id="ARBA00022490"/>
    </source>
</evidence>
<comment type="subcellular location">
    <subcellularLocation>
        <location evidence="2">Cytoplasm</location>
    </subcellularLocation>
    <subcellularLocation>
        <location evidence="1">Nucleus</location>
    </subcellularLocation>
</comment>
<dbReference type="VEuPathDB" id="TriTrypDB:TcIL3000_9_760"/>
<evidence type="ECO:0000256" key="1">
    <source>
        <dbReference type="ARBA" id="ARBA00004123"/>
    </source>
</evidence>
<sequence>MGDDTEELPLVHFPSAWKSALLSEQTLQALWGQHAALPFPYCTNLLVAISNICGIYRTFFDTVEERLQYIQFTLTRLTEVTMIRDGRLKVPRYIELLSEAFRRVVLSCGYRDLRQVAAFEQWVTSFQSLSVDVLSISFGREGSFATATSVMSFWVALTTSKRRGYSEQNTRDIELVIPPLLQAFLMGRIHSVEAGGVDPFSLDDVDSGLTEAVLAQAEGYATVCLLDPATSLGDLANYLNQTVGMSILSSPLSVSWLFYIAGSIAWLVVFNVEGSGIEPCSHVFAYVKGCADHRKACDGDPALYSSFVERGMLHFLTHMQAVITGVRQGNLSAIVTNVFQNRANLFQFVLDNVGHNLLRGPDCIDAVDIIRSSTDVIIEACREAPPLLLRELSFDLPPTSDLPLAQSEQTYKLRTNIMKSLWYIRANGNYTREQMESYLSNVDFNMHRTVNNEALNPSFVAGWLRDLRGACQALREDSQTFLDFIDWFLERYPAFAVVVKSVGDSQIVVTAVMRFLCELVTPGKYGRLHVSSSSNSSVGLLLFKYVCDLIAEIEKRTFSMDHVIALSSELSSHNKVLKPWKVAMDIMKKCMEGSFVPFGAMMYYRDETFEAMTAELLRKLALVGPNLFKEHVKFTAVAFDFIRLLVEENLYFCLRLLKTEELLAVIGTVIVVCEDVDVQSSVLVSGLSFLMFVSGLVREVKNIALSPSLQPSGNHATGGAISPLPQSFLSSRLSSPLPPVQNTVSSRPPRFAAEIREHLAECLAPHDDLWKRLIDTAMNIILFQDRAVNASSAVVFPIFETHPPFWYAYVDQLISSYPECKRETLRGAFSLLTNAADTKEKFFSEVFALRQVIRRLGA</sequence>
<comment type="similarity">
    <text evidence="3">Belongs to the exportin family.</text>
</comment>
<evidence type="ECO:0000256" key="6">
    <source>
        <dbReference type="ARBA" id="ARBA00022927"/>
    </source>
</evidence>
<name>G0UTG8_TRYCI</name>
<accession>G0UTG8</accession>
<dbReference type="PANTHER" id="PTHR12596:SF2">
    <property type="entry name" value="EXPORTIN-7 ISOFORM X1"/>
    <property type="match status" value="1"/>
</dbReference>
<dbReference type="EMBL" id="HE575322">
    <property type="protein sequence ID" value="CCC92682.1"/>
    <property type="molecule type" value="Genomic_DNA"/>
</dbReference>
<dbReference type="GO" id="GO:0005049">
    <property type="term" value="F:nuclear export signal receptor activity"/>
    <property type="evidence" value="ECO:0007669"/>
    <property type="project" value="InterPro"/>
</dbReference>
<gene>
    <name evidence="8" type="ORF">TCIL3000_9_760</name>
</gene>
<proteinExistence type="inferred from homology"/>
<organism evidence="8">
    <name type="scientific">Trypanosoma congolense (strain IL3000)</name>
    <dbReference type="NCBI Taxonomy" id="1068625"/>
    <lineage>
        <taxon>Eukaryota</taxon>
        <taxon>Discoba</taxon>
        <taxon>Euglenozoa</taxon>
        <taxon>Kinetoplastea</taxon>
        <taxon>Metakinetoplastina</taxon>
        <taxon>Trypanosomatida</taxon>
        <taxon>Trypanosomatidae</taxon>
        <taxon>Trypanosoma</taxon>
        <taxon>Nannomonas</taxon>
    </lineage>
</organism>
<reference evidence="8" key="1">
    <citation type="journal article" date="2012" name="Proc. Natl. Acad. Sci. U.S.A.">
        <title>Antigenic diversity is generated by distinct evolutionary mechanisms in African trypanosome species.</title>
        <authorList>
            <person name="Jackson A.P."/>
            <person name="Berry A."/>
            <person name="Aslett M."/>
            <person name="Allison H.C."/>
            <person name="Burton P."/>
            <person name="Vavrova-Anderson J."/>
            <person name="Brown R."/>
            <person name="Browne H."/>
            <person name="Corton N."/>
            <person name="Hauser H."/>
            <person name="Gamble J."/>
            <person name="Gilderthorp R."/>
            <person name="Marcello L."/>
            <person name="McQuillan J."/>
            <person name="Otto T.D."/>
            <person name="Quail M.A."/>
            <person name="Sanders M.J."/>
            <person name="van Tonder A."/>
            <person name="Ginger M.L."/>
            <person name="Field M.C."/>
            <person name="Barry J.D."/>
            <person name="Hertz-Fowler C."/>
            <person name="Berriman M."/>
        </authorList>
    </citation>
    <scope>NUCLEOTIDE SEQUENCE</scope>
    <source>
        <strain evidence="8">IL3000</strain>
    </source>
</reference>
<evidence type="ECO:0000256" key="3">
    <source>
        <dbReference type="ARBA" id="ARBA00009466"/>
    </source>
</evidence>
<keyword evidence="4" id="KW-0813">Transport</keyword>
<keyword evidence="6" id="KW-0653">Protein transport</keyword>
<dbReference type="PANTHER" id="PTHR12596">
    <property type="entry name" value="EXPORTIN 4,7-RELATED"/>
    <property type="match status" value="1"/>
</dbReference>
<evidence type="ECO:0000256" key="4">
    <source>
        <dbReference type="ARBA" id="ARBA00022448"/>
    </source>
</evidence>
<protein>
    <submittedName>
        <fullName evidence="8">Uncharacterized protein TCIL3000_9_760</fullName>
    </submittedName>
</protein>
<dbReference type="GO" id="GO:0005643">
    <property type="term" value="C:nuclear pore"/>
    <property type="evidence" value="ECO:0007669"/>
    <property type="project" value="TreeGrafter"/>
</dbReference>
<keyword evidence="7" id="KW-0539">Nucleus</keyword>
<dbReference type="GO" id="GO:0005737">
    <property type="term" value="C:cytoplasm"/>
    <property type="evidence" value="ECO:0007669"/>
    <property type="project" value="UniProtKB-SubCell"/>
</dbReference>
<evidence type="ECO:0000256" key="2">
    <source>
        <dbReference type="ARBA" id="ARBA00004496"/>
    </source>
</evidence>
<evidence type="ECO:0000313" key="8">
    <source>
        <dbReference type="EMBL" id="CCC92682.1"/>
    </source>
</evidence>
<dbReference type="AlphaFoldDB" id="G0UTG8"/>
<dbReference type="InterPro" id="IPR044189">
    <property type="entry name" value="XPO4/7-like"/>
</dbReference>
<dbReference type="GO" id="GO:0006611">
    <property type="term" value="P:protein export from nucleus"/>
    <property type="evidence" value="ECO:0007669"/>
    <property type="project" value="TreeGrafter"/>
</dbReference>
<keyword evidence="5" id="KW-0963">Cytoplasm</keyword>